<comment type="caution">
    <text evidence="15">The sequence shown here is derived from an EMBL/GenBank/DDBJ whole genome shotgun (WGS) entry which is preliminary data.</text>
</comment>
<dbReference type="EMBL" id="ACFH01000020">
    <property type="protein sequence ID" value="EEH66742.1"/>
    <property type="molecule type" value="Genomic_DNA"/>
</dbReference>
<dbReference type="Gene3D" id="3.40.50.300">
    <property type="entry name" value="P-loop containing nucleotide triphosphate hydrolases"/>
    <property type="match status" value="1"/>
</dbReference>
<name>C0W3H9_9ACTO</name>
<keyword evidence="4" id="KW-0547">Nucleotide-binding</keyword>
<evidence type="ECO:0000256" key="2">
    <source>
        <dbReference type="ARBA" id="ARBA00022490"/>
    </source>
</evidence>
<dbReference type="GO" id="GO:0003677">
    <property type="term" value="F:DNA binding"/>
    <property type="evidence" value="ECO:0007669"/>
    <property type="project" value="UniProtKB-KW"/>
</dbReference>
<evidence type="ECO:0000256" key="4">
    <source>
        <dbReference type="ARBA" id="ARBA00022741"/>
    </source>
</evidence>
<dbReference type="Gene3D" id="1.20.1580.10">
    <property type="entry name" value="ABC transporter ATPase like domain"/>
    <property type="match status" value="1"/>
</dbReference>
<evidence type="ECO:0000256" key="5">
    <source>
        <dbReference type="ARBA" id="ARBA00022763"/>
    </source>
</evidence>
<dbReference type="SUPFAM" id="SSF52540">
    <property type="entry name" value="P-loop containing nucleoside triphosphate hydrolases"/>
    <property type="match status" value="1"/>
</dbReference>
<dbReference type="InterPro" id="IPR027417">
    <property type="entry name" value="P-loop_NTPase"/>
</dbReference>
<evidence type="ECO:0000313" key="16">
    <source>
        <dbReference type="Proteomes" id="UP000004778"/>
    </source>
</evidence>
<dbReference type="Gene3D" id="1.10.8.280">
    <property type="entry name" value="ABC transporter ATPase domain-like"/>
    <property type="match status" value="1"/>
</dbReference>
<feature type="region of interest" description="Disordered" evidence="14">
    <location>
        <begin position="464"/>
        <end position="498"/>
    </location>
</feature>
<evidence type="ECO:0000256" key="6">
    <source>
        <dbReference type="ARBA" id="ARBA00022769"/>
    </source>
</evidence>
<dbReference type="PANTHER" id="PTHR43152:SF2">
    <property type="entry name" value="DRUG RESISTANCE ABC TRANSPORTER"/>
    <property type="match status" value="1"/>
</dbReference>
<evidence type="ECO:0000256" key="3">
    <source>
        <dbReference type="ARBA" id="ARBA00022737"/>
    </source>
</evidence>
<proteinExistence type="inferred from homology"/>
<reference evidence="15 16" key="1">
    <citation type="submission" date="2009-01" db="EMBL/GenBank/DDBJ databases">
        <authorList>
            <person name="Qin X."/>
            <person name="Bachman B."/>
            <person name="Battles P."/>
            <person name="Bell A."/>
            <person name="Bess C."/>
            <person name="Bickham C."/>
            <person name="Chaboub L."/>
            <person name="Chen D."/>
            <person name="Coyle M."/>
            <person name="Deiros D.R."/>
            <person name="Dinh H."/>
            <person name="Forbes L."/>
            <person name="Fowler G."/>
            <person name="Francisco L."/>
            <person name="Fu Q."/>
            <person name="Gubbala S."/>
            <person name="Hale W."/>
            <person name="Han Y."/>
            <person name="Hemphill L."/>
            <person name="Highlander S.K."/>
            <person name="Hirani K."/>
            <person name="Hogues M."/>
            <person name="Jackson L."/>
            <person name="Jakkamsetti A."/>
            <person name="Javaid M."/>
            <person name="Jiang H."/>
            <person name="Korchina V."/>
            <person name="Kovar C."/>
            <person name="Lara F."/>
            <person name="Lee S."/>
            <person name="Mata R."/>
            <person name="Mathew T."/>
            <person name="Moen C."/>
            <person name="Morales K."/>
            <person name="Munidasa M."/>
            <person name="Nazareth L."/>
            <person name="Ngo R."/>
            <person name="Nguyen L."/>
            <person name="Okwuonu G."/>
            <person name="Ongeri F."/>
            <person name="Patil S."/>
            <person name="Petrosino J."/>
            <person name="Pham C."/>
            <person name="Pham P."/>
            <person name="Pu L.-L."/>
            <person name="Puazo M."/>
            <person name="Raj R."/>
            <person name="Reid J."/>
            <person name="Rouhana J."/>
            <person name="Saada N."/>
            <person name="Shang Y."/>
            <person name="Simmons D."/>
            <person name="Thornton R."/>
            <person name="Warren J."/>
            <person name="Weissenberger G."/>
            <person name="Zhang J."/>
            <person name="Zhang L."/>
            <person name="Zhou C."/>
            <person name="Zhu D."/>
            <person name="Muzny D."/>
            <person name="Worley K."/>
            <person name="Gibbs R."/>
        </authorList>
    </citation>
    <scope>NUCLEOTIDE SEQUENCE [LARGE SCALE GENOMIC DNA]</scope>
    <source>
        <strain evidence="15 16">DSM 15434</strain>
    </source>
</reference>
<evidence type="ECO:0000256" key="9">
    <source>
        <dbReference type="ARBA" id="ARBA00023125"/>
    </source>
</evidence>
<keyword evidence="3" id="KW-0677">Repeat</keyword>
<keyword evidence="9" id="KW-0238">DNA-binding</keyword>
<keyword evidence="7 15" id="KW-0067">ATP-binding</keyword>
<accession>C0W3H9</accession>
<dbReference type="HOGENOM" id="CLU_001370_2_1_11"/>
<keyword evidence="16" id="KW-1185">Reference proteome</keyword>
<evidence type="ECO:0000256" key="14">
    <source>
        <dbReference type="SAM" id="MobiDB-lite"/>
    </source>
</evidence>
<evidence type="ECO:0000313" key="15">
    <source>
        <dbReference type="EMBL" id="EEH66742.1"/>
    </source>
</evidence>
<dbReference type="eggNOG" id="COG0178">
    <property type="taxonomic scope" value="Bacteria"/>
</dbReference>
<evidence type="ECO:0000256" key="1">
    <source>
        <dbReference type="ARBA" id="ARBA00004496"/>
    </source>
</evidence>
<keyword evidence="6" id="KW-0228">DNA excision</keyword>
<dbReference type="STRING" id="103621.GCA_001067145_00614"/>
<comment type="similarity">
    <text evidence="11">Belongs to the ABC transporter superfamily. UvrA family.</text>
</comment>
<dbReference type="GO" id="GO:0005524">
    <property type="term" value="F:ATP binding"/>
    <property type="evidence" value="ECO:0007669"/>
    <property type="project" value="UniProtKB-KW"/>
</dbReference>
<sequence length="498" mass="53469">MTQTTTALVPADAHDAIVVIGAHENSLRGVSVRIPKRRLTVFTGVSGSGKSSLVFSTIASESRRLINETYSSFVQSLMPSQARPDADHLEGLTPAIIVDQERLGANPRSTLGTASDVGAALRVLFSRLSVPQIGSPQAFAFNVPSVTGGGAPQDGQERPHRHRERKQYTVQAGMCPRCEGTGKVTDIDLAEVYDEMLSLSQGAIKVPGYTADGYYVKALGETGLFPADKPIKDFTPKQLDDFLYKEPTKIKISSHTMTYEGLVGRLRSSMLSKDPESMQPHVRAFVERAVVYRTCPECEGTRLAEPARQARIAGVSIADACAMPLRDLAEWVRGLEAASTGDDDTPEAARQVAGITGTTPLLARLRETLDAFIHIGLGYLSLDRPASTLSGGEAQRMKLVRHLGSGLTDVTYVFDEPSIGLHPHNIDTMNELLLSLRDKGNTVLVVEHKPEVIAIADHVVDLGPGPAPRVARSPSPDRSPGCGTPTRSPAGTWPTALV</sequence>
<feature type="region of interest" description="Disordered" evidence="14">
    <location>
        <begin position="144"/>
        <end position="163"/>
    </location>
</feature>
<dbReference type="PANTHER" id="PTHR43152">
    <property type="entry name" value="UVRABC SYSTEM PROTEIN A"/>
    <property type="match status" value="1"/>
</dbReference>
<protein>
    <recommendedName>
        <fullName evidence="12">UvrABC system protein A</fullName>
    </recommendedName>
    <alternativeName>
        <fullName evidence="13">Excinuclease ABC subunit A</fullName>
    </alternativeName>
</protein>
<dbReference type="GO" id="GO:0004518">
    <property type="term" value="F:nuclease activity"/>
    <property type="evidence" value="ECO:0007669"/>
    <property type="project" value="UniProtKB-KW"/>
</dbReference>
<comment type="subcellular location">
    <subcellularLocation>
        <location evidence="1">Cytoplasm</location>
    </subcellularLocation>
</comment>
<gene>
    <name evidence="15" type="ORF">HMPREF0058_0423</name>
</gene>
<keyword evidence="2" id="KW-0963">Cytoplasm</keyword>
<evidence type="ECO:0000256" key="10">
    <source>
        <dbReference type="ARBA" id="ARBA00023204"/>
    </source>
</evidence>
<keyword evidence="8" id="KW-0267">Excision nuclease</keyword>
<keyword evidence="5" id="KW-0227">DNA damage</keyword>
<dbReference type="GO" id="GO:0006281">
    <property type="term" value="P:DNA repair"/>
    <property type="evidence" value="ECO:0007669"/>
    <property type="project" value="UniProtKB-KW"/>
</dbReference>
<evidence type="ECO:0000256" key="8">
    <source>
        <dbReference type="ARBA" id="ARBA00022881"/>
    </source>
</evidence>
<evidence type="ECO:0000256" key="12">
    <source>
        <dbReference type="ARBA" id="ARBA00039316"/>
    </source>
</evidence>
<dbReference type="AlphaFoldDB" id="C0W3H9"/>
<organism evidence="15 16">
    <name type="scientific">Actinomyces urogenitalis DSM 15434</name>
    <dbReference type="NCBI Taxonomy" id="525246"/>
    <lineage>
        <taxon>Bacteria</taxon>
        <taxon>Bacillati</taxon>
        <taxon>Actinomycetota</taxon>
        <taxon>Actinomycetes</taxon>
        <taxon>Actinomycetales</taxon>
        <taxon>Actinomycetaceae</taxon>
        <taxon>Actinomyces</taxon>
    </lineage>
</organism>
<dbReference type="GO" id="GO:0005737">
    <property type="term" value="C:cytoplasm"/>
    <property type="evidence" value="ECO:0007669"/>
    <property type="project" value="UniProtKB-SubCell"/>
</dbReference>
<evidence type="ECO:0000256" key="13">
    <source>
        <dbReference type="ARBA" id="ARBA00042156"/>
    </source>
</evidence>
<keyword evidence="10" id="KW-0234">DNA repair</keyword>
<dbReference type="Proteomes" id="UP000004778">
    <property type="component" value="Unassembled WGS sequence"/>
</dbReference>
<evidence type="ECO:0000256" key="7">
    <source>
        <dbReference type="ARBA" id="ARBA00022840"/>
    </source>
</evidence>
<evidence type="ECO:0000256" key="11">
    <source>
        <dbReference type="ARBA" id="ARBA00038000"/>
    </source>
</evidence>